<dbReference type="GO" id="GO:0016987">
    <property type="term" value="F:sigma factor activity"/>
    <property type="evidence" value="ECO:0007669"/>
    <property type="project" value="UniProtKB-KW"/>
</dbReference>
<dbReference type="InterPro" id="IPR007627">
    <property type="entry name" value="RNA_pol_sigma70_r2"/>
</dbReference>
<organism evidence="8 9">
    <name type="scientific">Denitrovibrio acetiphilus (strain DSM 12809 / NBRC 114555 / N2460)</name>
    <dbReference type="NCBI Taxonomy" id="522772"/>
    <lineage>
        <taxon>Bacteria</taxon>
        <taxon>Pseudomonadati</taxon>
        <taxon>Deferribacterota</taxon>
        <taxon>Deferribacteres</taxon>
        <taxon>Deferribacterales</taxon>
        <taxon>Geovibrionaceae</taxon>
        <taxon>Denitrovibrio</taxon>
    </lineage>
</organism>
<keyword evidence="2" id="KW-0805">Transcription regulation</keyword>
<dbReference type="InterPro" id="IPR039425">
    <property type="entry name" value="RNA_pol_sigma-70-like"/>
</dbReference>
<evidence type="ECO:0000256" key="2">
    <source>
        <dbReference type="ARBA" id="ARBA00023015"/>
    </source>
</evidence>
<dbReference type="Gene3D" id="1.10.1740.10">
    <property type="match status" value="1"/>
</dbReference>
<feature type="domain" description="RNA polymerase sigma-70 region 2" evidence="6">
    <location>
        <begin position="11"/>
        <end position="71"/>
    </location>
</feature>
<dbReference type="SUPFAM" id="SSF88946">
    <property type="entry name" value="Sigma2 domain of RNA polymerase sigma factors"/>
    <property type="match status" value="1"/>
</dbReference>
<evidence type="ECO:0000259" key="6">
    <source>
        <dbReference type="Pfam" id="PF04542"/>
    </source>
</evidence>
<dbReference type="OrthoDB" id="340239at2"/>
<dbReference type="InterPro" id="IPR013324">
    <property type="entry name" value="RNA_pol_sigma_r3/r4-like"/>
</dbReference>
<evidence type="ECO:0000256" key="5">
    <source>
        <dbReference type="ARBA" id="ARBA00023163"/>
    </source>
</evidence>
<proteinExistence type="inferred from homology"/>
<dbReference type="RefSeq" id="WP_013010290.1">
    <property type="nucleotide sequence ID" value="NC_013943.1"/>
</dbReference>
<dbReference type="InterPro" id="IPR013249">
    <property type="entry name" value="RNA_pol_sigma70_r4_t2"/>
</dbReference>
<evidence type="ECO:0000256" key="3">
    <source>
        <dbReference type="ARBA" id="ARBA00023082"/>
    </source>
</evidence>
<protein>
    <submittedName>
        <fullName evidence="8">RNA polymerase, sigma-24 subunit, ECF subfamily</fullName>
    </submittedName>
</protein>
<dbReference type="GO" id="GO:0006352">
    <property type="term" value="P:DNA-templated transcription initiation"/>
    <property type="evidence" value="ECO:0007669"/>
    <property type="project" value="InterPro"/>
</dbReference>
<accession>D4H6P3</accession>
<keyword evidence="9" id="KW-1185">Reference proteome</keyword>
<evidence type="ECO:0000259" key="7">
    <source>
        <dbReference type="Pfam" id="PF08281"/>
    </source>
</evidence>
<dbReference type="Pfam" id="PF04542">
    <property type="entry name" value="Sigma70_r2"/>
    <property type="match status" value="1"/>
</dbReference>
<evidence type="ECO:0000256" key="1">
    <source>
        <dbReference type="ARBA" id="ARBA00010641"/>
    </source>
</evidence>
<feature type="domain" description="RNA polymerase sigma factor 70 region 4 type 2" evidence="7">
    <location>
        <begin position="99"/>
        <end position="151"/>
    </location>
</feature>
<evidence type="ECO:0000313" key="9">
    <source>
        <dbReference type="Proteomes" id="UP000002012"/>
    </source>
</evidence>
<dbReference type="InterPro" id="IPR014284">
    <property type="entry name" value="RNA_pol_sigma-70_dom"/>
</dbReference>
<keyword evidence="3" id="KW-0731">Sigma factor</keyword>
<dbReference type="PANTHER" id="PTHR43133:SF8">
    <property type="entry name" value="RNA POLYMERASE SIGMA FACTOR HI_1459-RELATED"/>
    <property type="match status" value="1"/>
</dbReference>
<dbReference type="Gene3D" id="1.10.10.10">
    <property type="entry name" value="Winged helix-like DNA-binding domain superfamily/Winged helix DNA-binding domain"/>
    <property type="match status" value="1"/>
</dbReference>
<dbReference type="eggNOG" id="COG1595">
    <property type="taxonomic scope" value="Bacteria"/>
</dbReference>
<dbReference type="GO" id="GO:0003677">
    <property type="term" value="F:DNA binding"/>
    <property type="evidence" value="ECO:0007669"/>
    <property type="project" value="UniProtKB-KW"/>
</dbReference>
<dbReference type="FunCoup" id="D4H6P3">
    <property type="interactions" value="125"/>
</dbReference>
<dbReference type="AlphaFoldDB" id="D4H6P3"/>
<keyword evidence="5" id="KW-0804">Transcription</keyword>
<dbReference type="CDD" id="cd06171">
    <property type="entry name" value="Sigma70_r4"/>
    <property type="match status" value="1"/>
</dbReference>
<dbReference type="STRING" id="522772.Dacet_0981"/>
<dbReference type="InterPro" id="IPR013325">
    <property type="entry name" value="RNA_pol_sigma_r2"/>
</dbReference>
<sequence length="160" mass="18657">MKRNKQLLSFFNEYQGRLFGYLMKMTLNRPDAEDIFQDTFIKYADKYPMEQSPALLYTIARNIFLDKIRKKVNKTNSYENAPVNKNSPEECLISKNATQRILSLLKKLPEEDRELLSMAGSDGLAYSEIAKVKNMTVANIKVRIYRARLKLKTMMEAEDE</sequence>
<comment type="similarity">
    <text evidence="1">Belongs to the sigma-70 factor family. ECF subfamily.</text>
</comment>
<dbReference type="Proteomes" id="UP000002012">
    <property type="component" value="Chromosome"/>
</dbReference>
<dbReference type="EMBL" id="CP001968">
    <property type="protein sequence ID" value="ADD67759.1"/>
    <property type="molecule type" value="Genomic_DNA"/>
</dbReference>
<dbReference type="InterPro" id="IPR036388">
    <property type="entry name" value="WH-like_DNA-bd_sf"/>
</dbReference>
<gene>
    <name evidence="8" type="ordered locus">Dacet_0981</name>
</gene>
<reference evidence="8 9" key="1">
    <citation type="journal article" date="2010" name="Stand. Genomic Sci.">
        <title>Complete genome sequence of Denitrovibrio acetiphilus type strain (N2460).</title>
        <authorList>
            <person name="Kiss H."/>
            <person name="Lang E."/>
            <person name="Lapidus A."/>
            <person name="Copeland A."/>
            <person name="Nolan M."/>
            <person name="Glavina Del Rio T."/>
            <person name="Chen F."/>
            <person name="Lucas S."/>
            <person name="Tice H."/>
            <person name="Cheng J.F."/>
            <person name="Han C."/>
            <person name="Goodwin L."/>
            <person name="Pitluck S."/>
            <person name="Liolios K."/>
            <person name="Pati A."/>
            <person name="Ivanova N."/>
            <person name="Mavromatis K."/>
            <person name="Chen A."/>
            <person name="Palaniappan K."/>
            <person name="Land M."/>
            <person name="Hauser L."/>
            <person name="Chang Y.J."/>
            <person name="Jeffries C.D."/>
            <person name="Detter J.C."/>
            <person name="Brettin T."/>
            <person name="Spring S."/>
            <person name="Rohde M."/>
            <person name="Goker M."/>
            <person name="Woyke T."/>
            <person name="Bristow J."/>
            <person name="Eisen J.A."/>
            <person name="Markowitz V."/>
            <person name="Hugenholtz P."/>
            <person name="Kyrpides N.C."/>
            <person name="Klenk H.P."/>
        </authorList>
    </citation>
    <scope>NUCLEOTIDE SEQUENCE [LARGE SCALE GENOMIC DNA]</scope>
    <source>
        <strain evidence="9">DSM 12809 / NBRC 114555 / N2460</strain>
    </source>
</reference>
<evidence type="ECO:0000313" key="8">
    <source>
        <dbReference type="EMBL" id="ADD67759.1"/>
    </source>
</evidence>
<dbReference type="PaxDb" id="522772-Dacet_0981"/>
<evidence type="ECO:0000256" key="4">
    <source>
        <dbReference type="ARBA" id="ARBA00023125"/>
    </source>
</evidence>
<dbReference type="KEGG" id="dap:Dacet_0981"/>
<dbReference type="InParanoid" id="D4H6P3"/>
<dbReference type="HOGENOM" id="CLU_047691_3_4_0"/>
<dbReference type="NCBIfam" id="TIGR02937">
    <property type="entry name" value="sigma70-ECF"/>
    <property type="match status" value="1"/>
</dbReference>
<dbReference type="SUPFAM" id="SSF88659">
    <property type="entry name" value="Sigma3 and sigma4 domains of RNA polymerase sigma factors"/>
    <property type="match status" value="1"/>
</dbReference>
<dbReference type="Pfam" id="PF08281">
    <property type="entry name" value="Sigma70_r4_2"/>
    <property type="match status" value="1"/>
</dbReference>
<name>D4H6P3_DENA2</name>
<keyword evidence="4" id="KW-0238">DNA-binding</keyword>
<dbReference type="PANTHER" id="PTHR43133">
    <property type="entry name" value="RNA POLYMERASE ECF-TYPE SIGMA FACTO"/>
    <property type="match status" value="1"/>
</dbReference>